<accession>A0ABD3TVH1</accession>
<dbReference type="Proteomes" id="UP001634393">
    <property type="component" value="Unassembled WGS sequence"/>
</dbReference>
<organism evidence="1 2">
    <name type="scientific">Penstemon smallii</name>
    <dbReference type="NCBI Taxonomy" id="265156"/>
    <lineage>
        <taxon>Eukaryota</taxon>
        <taxon>Viridiplantae</taxon>
        <taxon>Streptophyta</taxon>
        <taxon>Embryophyta</taxon>
        <taxon>Tracheophyta</taxon>
        <taxon>Spermatophyta</taxon>
        <taxon>Magnoliopsida</taxon>
        <taxon>eudicotyledons</taxon>
        <taxon>Gunneridae</taxon>
        <taxon>Pentapetalae</taxon>
        <taxon>asterids</taxon>
        <taxon>lamiids</taxon>
        <taxon>Lamiales</taxon>
        <taxon>Plantaginaceae</taxon>
        <taxon>Cheloneae</taxon>
        <taxon>Penstemon</taxon>
    </lineage>
</organism>
<keyword evidence="2" id="KW-1185">Reference proteome</keyword>
<evidence type="ECO:0000313" key="2">
    <source>
        <dbReference type="Proteomes" id="UP001634393"/>
    </source>
</evidence>
<evidence type="ECO:0000313" key="1">
    <source>
        <dbReference type="EMBL" id="KAL3840671.1"/>
    </source>
</evidence>
<protein>
    <submittedName>
        <fullName evidence="1">Uncharacterized protein</fullName>
    </submittedName>
</protein>
<gene>
    <name evidence="1" type="ORF">ACJIZ3_025262</name>
</gene>
<sequence length="29" mass="3239">MNFLLGAQPSMLFRILVCTQNESLTAIVK</sequence>
<proteinExistence type="predicted"/>
<reference evidence="1 2" key="1">
    <citation type="submission" date="2024-12" db="EMBL/GenBank/DDBJ databases">
        <title>The unique morphological basis and parallel evolutionary history of personate flowers in Penstemon.</title>
        <authorList>
            <person name="Depatie T.H."/>
            <person name="Wessinger C.A."/>
        </authorList>
    </citation>
    <scope>NUCLEOTIDE SEQUENCE [LARGE SCALE GENOMIC DNA]</scope>
    <source>
        <strain evidence="1">WTNN_2</strain>
        <tissue evidence="1">Leaf</tissue>
    </source>
</reference>
<dbReference type="EMBL" id="JBJXBP010000003">
    <property type="protein sequence ID" value="KAL3840671.1"/>
    <property type="molecule type" value="Genomic_DNA"/>
</dbReference>
<name>A0ABD3TVH1_9LAMI</name>
<dbReference type="AlphaFoldDB" id="A0ABD3TVH1"/>
<comment type="caution">
    <text evidence="1">The sequence shown here is derived from an EMBL/GenBank/DDBJ whole genome shotgun (WGS) entry which is preliminary data.</text>
</comment>